<evidence type="ECO:0000313" key="1">
    <source>
        <dbReference type="EMBL" id="GBO40920.1"/>
    </source>
</evidence>
<gene>
    <name evidence="2" type="ORF">AVEN_147747_1</name>
    <name evidence="3" type="ORF">AVEN_157959_1</name>
    <name evidence="4" type="ORF">AVEN_184769_1</name>
    <name evidence="1" type="ORF">AVEN_195426_1</name>
</gene>
<evidence type="ECO:0000313" key="5">
    <source>
        <dbReference type="Proteomes" id="UP000499080"/>
    </source>
</evidence>
<dbReference type="EMBL" id="BGPR01066360">
    <property type="protein sequence ID" value="GBO40922.1"/>
    <property type="molecule type" value="Genomic_DNA"/>
</dbReference>
<protein>
    <submittedName>
        <fullName evidence="4">Uncharacterized protein</fullName>
    </submittedName>
</protein>
<reference evidence="4 5" key="1">
    <citation type="journal article" date="2019" name="Sci. Rep.">
        <title>Orb-weaving spider Araneus ventricosus genome elucidates the spidroin gene catalogue.</title>
        <authorList>
            <person name="Kono N."/>
            <person name="Nakamura H."/>
            <person name="Ohtoshi R."/>
            <person name="Moran D.A.P."/>
            <person name="Shinohara A."/>
            <person name="Yoshida Y."/>
            <person name="Fujiwara M."/>
            <person name="Mori M."/>
            <person name="Tomita M."/>
            <person name="Arakawa K."/>
        </authorList>
    </citation>
    <scope>NUCLEOTIDE SEQUENCE [LARGE SCALE GENOMIC DNA]</scope>
</reference>
<evidence type="ECO:0000313" key="4">
    <source>
        <dbReference type="EMBL" id="GBO40925.1"/>
    </source>
</evidence>
<name>A0A4Y2WTX3_ARAVE</name>
<sequence length="103" mass="12175">MWNGLDLCLKIYWRQFTPSILQGSSQIHRSERWWRSLLNSSLQGIPDMFSNVHVWRFRWPMEVSNVRNVFLEPLSNKSGRVGCLIILLKLSKSVIIHNGHEWV</sequence>
<comment type="caution">
    <text evidence="4">The sequence shown here is derived from an EMBL/GenBank/DDBJ whole genome shotgun (WGS) entry which is preliminary data.</text>
</comment>
<dbReference type="EMBL" id="BGPR01066364">
    <property type="protein sequence ID" value="GBO40925.1"/>
    <property type="molecule type" value="Genomic_DNA"/>
</dbReference>
<evidence type="ECO:0000313" key="3">
    <source>
        <dbReference type="EMBL" id="GBO40923.1"/>
    </source>
</evidence>
<dbReference type="AlphaFoldDB" id="A0A4Y2WTX3"/>
<dbReference type="Proteomes" id="UP000499080">
    <property type="component" value="Unassembled WGS sequence"/>
</dbReference>
<proteinExistence type="predicted"/>
<dbReference type="EMBL" id="BGPR01066356">
    <property type="protein sequence ID" value="GBO40920.1"/>
    <property type="molecule type" value="Genomic_DNA"/>
</dbReference>
<evidence type="ECO:0000313" key="2">
    <source>
        <dbReference type="EMBL" id="GBO40922.1"/>
    </source>
</evidence>
<dbReference type="EMBL" id="BGPR01066362">
    <property type="protein sequence ID" value="GBO40923.1"/>
    <property type="molecule type" value="Genomic_DNA"/>
</dbReference>
<keyword evidence="5" id="KW-1185">Reference proteome</keyword>
<organism evidence="4 5">
    <name type="scientific">Araneus ventricosus</name>
    <name type="common">Orbweaver spider</name>
    <name type="synonym">Epeira ventricosa</name>
    <dbReference type="NCBI Taxonomy" id="182803"/>
    <lineage>
        <taxon>Eukaryota</taxon>
        <taxon>Metazoa</taxon>
        <taxon>Ecdysozoa</taxon>
        <taxon>Arthropoda</taxon>
        <taxon>Chelicerata</taxon>
        <taxon>Arachnida</taxon>
        <taxon>Araneae</taxon>
        <taxon>Araneomorphae</taxon>
        <taxon>Entelegynae</taxon>
        <taxon>Araneoidea</taxon>
        <taxon>Araneidae</taxon>
        <taxon>Araneus</taxon>
    </lineage>
</organism>
<accession>A0A4Y2WTX3</accession>